<evidence type="ECO:0000259" key="1">
    <source>
        <dbReference type="Pfam" id="PF06547"/>
    </source>
</evidence>
<protein>
    <recommendedName>
        <fullName evidence="1">DUF1117 domain-containing protein</fullName>
    </recommendedName>
</protein>
<gene>
    <name evidence="2" type="ORF">FPE_LOCUS32302</name>
</gene>
<dbReference type="AlphaFoldDB" id="A0AAD2EAI9"/>
<feature type="domain" description="DUF1117" evidence="1">
    <location>
        <begin position="94"/>
        <end position="134"/>
    </location>
</feature>
<evidence type="ECO:0000313" key="3">
    <source>
        <dbReference type="Proteomes" id="UP000834106"/>
    </source>
</evidence>
<dbReference type="Pfam" id="PF06547">
    <property type="entry name" value="DUF1117"/>
    <property type="match status" value="1"/>
</dbReference>
<organism evidence="2 3">
    <name type="scientific">Fraxinus pennsylvanica</name>
    <dbReference type="NCBI Taxonomy" id="56036"/>
    <lineage>
        <taxon>Eukaryota</taxon>
        <taxon>Viridiplantae</taxon>
        <taxon>Streptophyta</taxon>
        <taxon>Embryophyta</taxon>
        <taxon>Tracheophyta</taxon>
        <taxon>Spermatophyta</taxon>
        <taxon>Magnoliopsida</taxon>
        <taxon>eudicotyledons</taxon>
        <taxon>Gunneridae</taxon>
        <taxon>Pentapetalae</taxon>
        <taxon>asterids</taxon>
        <taxon>lamiids</taxon>
        <taxon>Lamiales</taxon>
        <taxon>Oleaceae</taxon>
        <taxon>Oleeae</taxon>
        <taxon>Fraxinus</taxon>
    </lineage>
</organism>
<accession>A0AAD2EAI9</accession>
<dbReference type="InterPro" id="IPR010543">
    <property type="entry name" value="DUF1117"/>
</dbReference>
<sequence length="134" mass="14977">MPSNTIKEVLFASFFFSNSTRMVPSKVSWTRLMSCHRRKTQPLAFDAISTSIPGLPLFNPYKLPTDINTSGNWNADLSEVHRGVNEVRNDDVIVGLTLWILPCGGFALADFRGGGGMWRSSWYLVVVYTEMDVG</sequence>
<evidence type="ECO:0000313" key="2">
    <source>
        <dbReference type="EMBL" id="CAI9784872.1"/>
    </source>
</evidence>
<proteinExistence type="predicted"/>
<dbReference type="EMBL" id="OU503056">
    <property type="protein sequence ID" value="CAI9784872.1"/>
    <property type="molecule type" value="Genomic_DNA"/>
</dbReference>
<name>A0AAD2EAI9_9LAMI</name>
<dbReference type="Proteomes" id="UP000834106">
    <property type="component" value="Chromosome 21"/>
</dbReference>
<reference evidence="2" key="1">
    <citation type="submission" date="2023-05" db="EMBL/GenBank/DDBJ databases">
        <authorList>
            <person name="Huff M."/>
        </authorList>
    </citation>
    <scope>NUCLEOTIDE SEQUENCE</scope>
</reference>
<keyword evidence="3" id="KW-1185">Reference proteome</keyword>